<dbReference type="SUPFAM" id="SSF56784">
    <property type="entry name" value="HAD-like"/>
    <property type="match status" value="1"/>
</dbReference>
<dbReference type="InterPro" id="IPR023214">
    <property type="entry name" value="HAD_sf"/>
</dbReference>
<dbReference type="PANTHER" id="PTHR12103:SF15">
    <property type="entry name" value="CYTOSOLIC PURINE 5'-NUCLEOTIDASE"/>
    <property type="match status" value="1"/>
</dbReference>
<dbReference type="GO" id="GO:0046037">
    <property type="term" value="P:GMP metabolic process"/>
    <property type="evidence" value="ECO:0007669"/>
    <property type="project" value="UniProtKB-ARBA"/>
</dbReference>
<protein>
    <submittedName>
        <fullName evidence="6">5 nucleotid domain containing protein</fullName>
    </submittedName>
</protein>
<evidence type="ECO:0000256" key="1">
    <source>
        <dbReference type="ARBA" id="ARBA00009589"/>
    </source>
</evidence>
<dbReference type="GO" id="GO:0008253">
    <property type="term" value="F:5'-nucleotidase activity"/>
    <property type="evidence" value="ECO:0007669"/>
    <property type="project" value="TreeGrafter"/>
</dbReference>
<proteinExistence type="inferred from homology"/>
<keyword evidence="2" id="KW-0479">Metal-binding</keyword>
<dbReference type="AlphaFoldDB" id="A0A077ZG40"/>
<evidence type="ECO:0000256" key="2">
    <source>
        <dbReference type="ARBA" id="ARBA00022723"/>
    </source>
</evidence>
<dbReference type="InterPro" id="IPR008380">
    <property type="entry name" value="HAD-SF_hydro_IG_5-nucl"/>
</dbReference>
<evidence type="ECO:0000313" key="6">
    <source>
        <dbReference type="EMBL" id="CDW58548.1"/>
    </source>
</evidence>
<dbReference type="InterPro" id="IPR036412">
    <property type="entry name" value="HAD-like_sf"/>
</dbReference>
<dbReference type="STRING" id="36087.A0A077ZG40"/>
<dbReference type="OrthoDB" id="10252832at2759"/>
<sequence>MLGSAQMKKYRRDAGKRYAFEFPFFCGKFVLDCRVFVNRSLELGKIKFFGFDMDYTLASYKTPAYETLGFRLVIEHLVSIGYPNELLQLQYDSTFPSRYGKVECWPRKFVLFLCRGLWFDNIYGNLLKVDPYGNILVGAHGFDFLSPAAIEALYPNKFIQLSEERVYVLNTLFSVPETYLLASLVNYLDNSPGCKRSTTGITLGDLFMSYHSVYQDVRKAVDYVHYHGSMKKITLENLERYIHKDSRIPMLLDRMRETGAKTFLLTNSAYHYTDKVMTYLLDGENRNWRSYFDAIVVDANKPLWFAEGTVFRQIDTESGVPKIGSHIGPLKPHVAYAGGSCEVFSKLLGAKGREVLYVGDHIFGDVLRSKKGRGWRTFLVVPELLHELQIWTERKGLFLRLQKLDVSLGSVFKNMDSSSDQPPDIRKIRQDIRKVTHEMDMCYGIFGSLFRSGSRQTFFASQVERYADLYAHSCCNLLYYPFFYFFRAAPMLMPHESTVEHETSESIDSGAQLMGRGRTIAGDFGTPSLTDGYLGNKNGEANEQNCKKPSETKRLDLPETPTQPTYVHEDDRDDELIKSVSLEGTSEDTSFDNN</sequence>
<dbReference type="EMBL" id="HG806363">
    <property type="protein sequence ID" value="CDW58548.1"/>
    <property type="molecule type" value="Genomic_DNA"/>
</dbReference>
<dbReference type="Gene3D" id="3.40.50.1000">
    <property type="entry name" value="HAD superfamily/HAD-like"/>
    <property type="match status" value="1"/>
</dbReference>
<dbReference type="Proteomes" id="UP000030665">
    <property type="component" value="Unassembled WGS sequence"/>
</dbReference>
<evidence type="ECO:0000256" key="4">
    <source>
        <dbReference type="ARBA" id="ARBA00022842"/>
    </source>
</evidence>
<dbReference type="CDD" id="cd07522">
    <property type="entry name" value="HAD_cN-II"/>
    <property type="match status" value="1"/>
</dbReference>
<organism evidence="6 7">
    <name type="scientific">Trichuris trichiura</name>
    <name type="common">Whipworm</name>
    <name type="synonym">Trichocephalus trichiurus</name>
    <dbReference type="NCBI Taxonomy" id="36087"/>
    <lineage>
        <taxon>Eukaryota</taxon>
        <taxon>Metazoa</taxon>
        <taxon>Ecdysozoa</taxon>
        <taxon>Nematoda</taxon>
        <taxon>Enoplea</taxon>
        <taxon>Dorylaimia</taxon>
        <taxon>Trichinellida</taxon>
        <taxon>Trichuridae</taxon>
        <taxon>Trichuris</taxon>
    </lineage>
</organism>
<evidence type="ECO:0000256" key="3">
    <source>
        <dbReference type="ARBA" id="ARBA00022801"/>
    </source>
</evidence>
<dbReference type="FunFam" id="3.40.50.1000:FF:000021">
    <property type="entry name" value="NT5C2 isoform 1"/>
    <property type="match status" value="1"/>
</dbReference>
<gene>
    <name evidence="6" type="ORF">TTRE_0000686701</name>
</gene>
<feature type="region of interest" description="Disordered" evidence="5">
    <location>
        <begin position="535"/>
        <end position="574"/>
    </location>
</feature>
<feature type="compositionally biased region" description="Basic and acidic residues" evidence="5">
    <location>
        <begin position="545"/>
        <end position="557"/>
    </location>
</feature>
<evidence type="ECO:0000256" key="5">
    <source>
        <dbReference type="SAM" id="MobiDB-lite"/>
    </source>
</evidence>
<accession>A0A077ZG40</accession>
<dbReference type="PANTHER" id="PTHR12103">
    <property type="entry name" value="5'-NUCLEOTIDASE DOMAIN-CONTAINING"/>
    <property type="match status" value="1"/>
</dbReference>
<dbReference type="NCBIfam" id="TIGR02244">
    <property type="entry name" value="HAD-IG-Ncltidse"/>
    <property type="match status" value="1"/>
</dbReference>
<dbReference type="Pfam" id="PF05761">
    <property type="entry name" value="5_nucleotid"/>
    <property type="match status" value="2"/>
</dbReference>
<name>A0A077ZG40_TRITR</name>
<keyword evidence="7" id="KW-1185">Reference proteome</keyword>
<evidence type="ECO:0000313" key="7">
    <source>
        <dbReference type="Proteomes" id="UP000030665"/>
    </source>
</evidence>
<keyword evidence="4" id="KW-0460">Magnesium</keyword>
<comment type="similarity">
    <text evidence="1">Belongs to the 5'(3')-deoxyribonucleotidase family.</text>
</comment>
<dbReference type="GO" id="GO:0046872">
    <property type="term" value="F:metal ion binding"/>
    <property type="evidence" value="ECO:0007669"/>
    <property type="project" value="UniProtKB-KW"/>
</dbReference>
<reference evidence="6" key="2">
    <citation type="submission" date="2014-03" db="EMBL/GenBank/DDBJ databases">
        <title>The whipworm genome and dual-species transcriptomics of an intimate host-pathogen interaction.</title>
        <authorList>
            <person name="Foth B.J."/>
            <person name="Tsai I.J."/>
            <person name="Reid A.J."/>
            <person name="Bancroft A.J."/>
            <person name="Nichol S."/>
            <person name="Tracey A."/>
            <person name="Holroyd N."/>
            <person name="Cotton J.A."/>
            <person name="Stanley E.J."/>
            <person name="Zarowiecki M."/>
            <person name="Liu J.Z."/>
            <person name="Huckvale T."/>
            <person name="Cooper P.J."/>
            <person name="Grencis R.K."/>
            <person name="Berriman M."/>
        </authorList>
    </citation>
    <scope>NUCLEOTIDE SEQUENCE [LARGE SCALE GENOMIC DNA]</scope>
</reference>
<keyword evidence="3" id="KW-0378">Hydrolase</keyword>
<reference evidence="6" key="1">
    <citation type="submission" date="2014-01" db="EMBL/GenBank/DDBJ databases">
        <authorList>
            <person name="Aslett M."/>
        </authorList>
    </citation>
    <scope>NUCLEOTIDE SEQUENCE</scope>
</reference>